<dbReference type="EMBL" id="OU466861">
    <property type="protein sequence ID" value="CAH2067880.1"/>
    <property type="molecule type" value="Genomic_DNA"/>
</dbReference>
<dbReference type="Proteomes" id="UP000836841">
    <property type="component" value="Chromosome 5"/>
</dbReference>
<proteinExistence type="predicted"/>
<reference evidence="1 2" key="1">
    <citation type="submission" date="2022-03" db="EMBL/GenBank/DDBJ databases">
        <authorList>
            <person name="Nunn A."/>
            <person name="Chopra R."/>
            <person name="Nunn A."/>
            <person name="Contreras Garrido A."/>
        </authorList>
    </citation>
    <scope>NUCLEOTIDE SEQUENCE [LARGE SCALE GENOMIC DNA]</scope>
</reference>
<sequence length="197" mass="21771">MCPGKESVRRRKQNSRIEIATAAKLHDQAVEFIGLECGQERVIKLRQDLSLCLSSQELVPASQGSPVHDFHGEIGVGSSELDQVNAPNVSIAEPFQKPEIADPELDSSGGQHIHSVPPYVTTRVWLGRIRGSALNAGSLREYLPRRSQAFFRASITLPARKHGESCRSEKPVSMKTKEVELEKIATFTFHVYSLGKP</sequence>
<gene>
    <name evidence="1" type="ORF">TAV2_LOCUS16863</name>
</gene>
<accession>A0AAU9SPT2</accession>
<dbReference type="AlphaFoldDB" id="A0AAU9SPT2"/>
<evidence type="ECO:0000313" key="2">
    <source>
        <dbReference type="Proteomes" id="UP000836841"/>
    </source>
</evidence>
<organism evidence="1 2">
    <name type="scientific">Thlaspi arvense</name>
    <name type="common">Field penny-cress</name>
    <dbReference type="NCBI Taxonomy" id="13288"/>
    <lineage>
        <taxon>Eukaryota</taxon>
        <taxon>Viridiplantae</taxon>
        <taxon>Streptophyta</taxon>
        <taxon>Embryophyta</taxon>
        <taxon>Tracheophyta</taxon>
        <taxon>Spermatophyta</taxon>
        <taxon>Magnoliopsida</taxon>
        <taxon>eudicotyledons</taxon>
        <taxon>Gunneridae</taxon>
        <taxon>Pentapetalae</taxon>
        <taxon>rosids</taxon>
        <taxon>malvids</taxon>
        <taxon>Brassicales</taxon>
        <taxon>Brassicaceae</taxon>
        <taxon>Thlaspideae</taxon>
        <taxon>Thlaspi</taxon>
    </lineage>
</organism>
<protein>
    <submittedName>
        <fullName evidence="1">Uncharacterized protein</fullName>
    </submittedName>
</protein>
<keyword evidence="2" id="KW-1185">Reference proteome</keyword>
<evidence type="ECO:0000313" key="1">
    <source>
        <dbReference type="EMBL" id="CAH2067880.1"/>
    </source>
</evidence>
<name>A0AAU9SPT2_THLAR</name>